<evidence type="ECO:0000256" key="1">
    <source>
        <dbReference type="ARBA" id="ARBA00004370"/>
    </source>
</evidence>
<dbReference type="EMBL" id="MFUO01000028">
    <property type="protein sequence ID" value="OGI83446.1"/>
    <property type="molecule type" value="Genomic_DNA"/>
</dbReference>
<evidence type="ECO:0000256" key="6">
    <source>
        <dbReference type="ARBA" id="ARBA00023310"/>
    </source>
</evidence>
<evidence type="ECO:0000256" key="4">
    <source>
        <dbReference type="ARBA" id="ARBA00023065"/>
    </source>
</evidence>
<sequence length="134" mass="15275">MASISITNISKAIYLASYNKTGQDLDLVISNVVKFLSKKGILSKSESILYALSNLIDHENKTIRAKLYSVNKLEKPIIDKVEQELKDRYKIEKVYITEIEDKNILGGIKIEIDDEIIDLSLLKKVTQLKKHLLN</sequence>
<evidence type="ECO:0000313" key="7">
    <source>
        <dbReference type="EMBL" id="OGI83446.1"/>
    </source>
</evidence>
<evidence type="ECO:0000256" key="3">
    <source>
        <dbReference type="ARBA" id="ARBA00022781"/>
    </source>
</evidence>
<dbReference type="GO" id="GO:0046933">
    <property type="term" value="F:proton-transporting ATP synthase activity, rotational mechanism"/>
    <property type="evidence" value="ECO:0007669"/>
    <property type="project" value="InterPro"/>
</dbReference>
<evidence type="ECO:0000313" key="8">
    <source>
        <dbReference type="Proteomes" id="UP000178184"/>
    </source>
</evidence>
<dbReference type="AlphaFoldDB" id="A0A1F6WNP2"/>
<dbReference type="PANTHER" id="PTHR11910">
    <property type="entry name" value="ATP SYNTHASE DELTA CHAIN"/>
    <property type="match status" value="1"/>
</dbReference>
<dbReference type="STRING" id="1801764.A2903_02220"/>
<dbReference type="InterPro" id="IPR000711">
    <property type="entry name" value="ATPase_OSCP/dsu"/>
</dbReference>
<evidence type="ECO:0000256" key="2">
    <source>
        <dbReference type="ARBA" id="ARBA00022448"/>
    </source>
</evidence>
<keyword evidence="4" id="KW-0406">Ion transport</keyword>
<gene>
    <name evidence="7" type="ORF">A2903_02220</name>
</gene>
<dbReference type="Proteomes" id="UP000178184">
    <property type="component" value="Unassembled WGS sequence"/>
</dbReference>
<keyword evidence="3" id="KW-0375">Hydrogen ion transport</keyword>
<comment type="caution">
    <text evidence="7">The sequence shown here is derived from an EMBL/GenBank/DDBJ whole genome shotgun (WGS) entry which is preliminary data.</text>
</comment>
<comment type="subcellular location">
    <subcellularLocation>
        <location evidence="1">Membrane</location>
    </subcellularLocation>
</comment>
<dbReference type="Pfam" id="PF00213">
    <property type="entry name" value="OSCP"/>
    <property type="match status" value="1"/>
</dbReference>
<dbReference type="GO" id="GO:0016020">
    <property type="term" value="C:membrane"/>
    <property type="evidence" value="ECO:0007669"/>
    <property type="project" value="UniProtKB-SubCell"/>
</dbReference>
<keyword evidence="5" id="KW-0472">Membrane</keyword>
<keyword evidence="2" id="KW-0813">Transport</keyword>
<proteinExistence type="predicted"/>
<protein>
    <submittedName>
        <fullName evidence="7">Uncharacterized protein</fullName>
    </submittedName>
</protein>
<evidence type="ECO:0000256" key="5">
    <source>
        <dbReference type="ARBA" id="ARBA00023136"/>
    </source>
</evidence>
<accession>A0A1F6WNP2</accession>
<reference evidence="7 8" key="1">
    <citation type="journal article" date="2016" name="Nat. Commun.">
        <title>Thousands of microbial genomes shed light on interconnected biogeochemical processes in an aquifer system.</title>
        <authorList>
            <person name="Anantharaman K."/>
            <person name="Brown C.T."/>
            <person name="Hug L.A."/>
            <person name="Sharon I."/>
            <person name="Castelle C.J."/>
            <person name="Probst A.J."/>
            <person name="Thomas B.C."/>
            <person name="Singh A."/>
            <person name="Wilkins M.J."/>
            <person name="Karaoz U."/>
            <person name="Brodie E.L."/>
            <person name="Williams K.H."/>
            <person name="Hubbard S.S."/>
            <person name="Banfield J.F."/>
        </authorList>
    </citation>
    <scope>NUCLEOTIDE SEQUENCE [LARGE SCALE GENOMIC DNA]</scope>
</reference>
<keyword evidence="6" id="KW-0066">ATP synthesis</keyword>
<name>A0A1F6WNP2_9BACT</name>
<organism evidence="7 8">
    <name type="scientific">Candidatus Nomurabacteria bacterium RIFCSPLOWO2_01_FULL_33_17</name>
    <dbReference type="NCBI Taxonomy" id="1801764"/>
    <lineage>
        <taxon>Bacteria</taxon>
        <taxon>Candidatus Nomuraibacteriota</taxon>
    </lineage>
</organism>